<name>A0A4S9X3K8_AURPU</name>
<evidence type="ECO:0000256" key="1">
    <source>
        <dbReference type="SAM" id="MobiDB-lite"/>
    </source>
</evidence>
<comment type="caution">
    <text evidence="2">The sequence shown here is derived from an EMBL/GenBank/DDBJ whole genome shotgun (WGS) entry which is preliminary data.</text>
</comment>
<proteinExistence type="predicted"/>
<dbReference type="AlphaFoldDB" id="A0A4S9X3K8"/>
<dbReference type="Proteomes" id="UP000310039">
    <property type="component" value="Unassembled WGS sequence"/>
</dbReference>
<feature type="compositionally biased region" description="Low complexity" evidence="1">
    <location>
        <begin position="41"/>
        <end position="51"/>
    </location>
</feature>
<accession>A0A4S9X3K8</accession>
<dbReference type="EMBL" id="QZBT01000257">
    <property type="protein sequence ID" value="THZ73348.1"/>
    <property type="molecule type" value="Genomic_DNA"/>
</dbReference>
<sequence length="176" mass="19137">MLDNLALSVSLYKAHKLCSFSVPPSSANSPNIGPTRTKVAAASRHSSAVHTSRGRASPTTRRPWKSRSLLSRHVEPHSLFATGLSATHTPHPLNSKGLLSKLVHRCCRHRLLPVNAHAASQFQQLDRRGRFVRCLLLCSKVLQSTFHVLGCRKFGVLAGATGVGRGGLQLRCSFES</sequence>
<evidence type="ECO:0000313" key="3">
    <source>
        <dbReference type="Proteomes" id="UP000310039"/>
    </source>
</evidence>
<gene>
    <name evidence="2" type="ORF">D6C84_09717</name>
</gene>
<evidence type="ECO:0000313" key="2">
    <source>
        <dbReference type="EMBL" id="THZ73348.1"/>
    </source>
</evidence>
<reference evidence="2 3" key="1">
    <citation type="submission" date="2018-10" db="EMBL/GenBank/DDBJ databases">
        <title>Fifty Aureobasidium pullulans genomes reveal a recombining polyextremotolerant generalist.</title>
        <authorList>
            <person name="Gostincar C."/>
            <person name="Turk M."/>
            <person name="Zajc J."/>
            <person name="Gunde-Cimerman N."/>
        </authorList>
    </citation>
    <scope>NUCLEOTIDE SEQUENCE [LARGE SCALE GENOMIC DNA]</scope>
    <source>
        <strain evidence="2 3">EXF-3403</strain>
    </source>
</reference>
<protein>
    <submittedName>
        <fullName evidence="2">Uncharacterized protein</fullName>
    </submittedName>
</protein>
<organism evidence="2 3">
    <name type="scientific">Aureobasidium pullulans</name>
    <name type="common">Black yeast</name>
    <name type="synonym">Pullularia pullulans</name>
    <dbReference type="NCBI Taxonomy" id="5580"/>
    <lineage>
        <taxon>Eukaryota</taxon>
        <taxon>Fungi</taxon>
        <taxon>Dikarya</taxon>
        <taxon>Ascomycota</taxon>
        <taxon>Pezizomycotina</taxon>
        <taxon>Dothideomycetes</taxon>
        <taxon>Dothideomycetidae</taxon>
        <taxon>Dothideales</taxon>
        <taxon>Saccotheciaceae</taxon>
        <taxon>Aureobasidium</taxon>
    </lineage>
</organism>
<feature type="region of interest" description="Disordered" evidence="1">
    <location>
        <begin position="41"/>
        <end position="66"/>
    </location>
</feature>